<accession>A0A1B1CHN5</accession>
<dbReference type="Gene3D" id="3.90.1530.30">
    <property type="match status" value="1"/>
</dbReference>
<dbReference type="SUPFAM" id="SSF110849">
    <property type="entry name" value="ParB/Sulfiredoxin"/>
    <property type="match status" value="1"/>
</dbReference>
<organism evidence="1 2">
    <name type="scientific">Rhizobium leguminosarum</name>
    <dbReference type="NCBI Taxonomy" id="384"/>
    <lineage>
        <taxon>Bacteria</taxon>
        <taxon>Pseudomonadati</taxon>
        <taxon>Pseudomonadota</taxon>
        <taxon>Alphaproteobacteria</taxon>
        <taxon>Hyphomicrobiales</taxon>
        <taxon>Rhizobiaceae</taxon>
        <taxon>Rhizobium/Agrobacterium group</taxon>
        <taxon>Rhizobium</taxon>
    </lineage>
</organism>
<dbReference type="AlphaFoldDB" id="A0A1B1CHN5"/>
<gene>
    <name evidence="1" type="ORF">BA011_26115</name>
</gene>
<reference evidence="1 2" key="1">
    <citation type="submission" date="2016-06" db="EMBL/GenBank/DDBJ databases">
        <title>Microsymbionts genomes from the relict species Vavilovia formosa.</title>
        <authorList>
            <person name="Chirak E."/>
            <person name="Kimeklis A."/>
            <person name="Andronov E."/>
        </authorList>
    </citation>
    <scope>NUCLEOTIDE SEQUENCE [LARGE SCALE GENOMIC DNA]</scope>
    <source>
        <strain evidence="1 2">Vaf10</strain>
        <plasmid evidence="2">Plasmid unnamed1</plasmid>
    </source>
</reference>
<dbReference type="OrthoDB" id="9769293at2"/>
<dbReference type="InterPro" id="IPR036086">
    <property type="entry name" value="ParB/Sulfiredoxin_sf"/>
</dbReference>
<sequence>MVGVQQHLPIFDVELDRNNPRIRRFVEGFEGELTDDNIQLALDIGGDDGDSGKGVTSADKLRNSILANRGIMQPIIVCRNEAGRYLCIEGNTRLFIYRQFHENGVAGDWSTIPAIVHETLAGDGIDAIRLQAHLVGPRAWDAYSKAKYQWELHFKHLMPLDRLVDLCGGDRRDVQKSINAYADMENHFRKLHQPGEFYNTQRYSGFVELQNTKVKTAIFRAGFSLDDFASWLKEKKIDGLIAIRQLPLVLGDKNARAIFLKKDIKAALDAIERPDIGADLRAASLSQLARAITEKAEKIPFIEIQRLRQNPDDDVVRYVLDALDALQNLAGEFQQRRDDVG</sequence>
<geneLocation type="plasmid" evidence="1 2">
    <name>unnamed1</name>
</geneLocation>
<protein>
    <submittedName>
        <fullName evidence="1">Uncharacterized protein</fullName>
    </submittedName>
</protein>
<dbReference type="RefSeq" id="WP_065282917.1">
    <property type="nucleotide sequence ID" value="NZ_CP016287.1"/>
</dbReference>
<evidence type="ECO:0000313" key="1">
    <source>
        <dbReference type="EMBL" id="ANP89264.1"/>
    </source>
</evidence>
<name>A0A1B1CHN5_RHILE</name>
<dbReference type="EMBL" id="CP016287">
    <property type="protein sequence ID" value="ANP89264.1"/>
    <property type="molecule type" value="Genomic_DNA"/>
</dbReference>
<keyword evidence="1" id="KW-0614">Plasmid</keyword>
<dbReference type="Proteomes" id="UP000092691">
    <property type="component" value="Plasmid unnamed1"/>
</dbReference>
<proteinExistence type="predicted"/>
<evidence type="ECO:0000313" key="2">
    <source>
        <dbReference type="Proteomes" id="UP000092691"/>
    </source>
</evidence>